<protein>
    <recommendedName>
        <fullName evidence="3">Lipid A 3-O-deacylase (PagL)</fullName>
    </recommendedName>
</protein>
<sequence>METTTIAILTLSAICLVDIIAPATAREQALPDHALTIYTGRVTGDHWEETLVGNVHFADAYMVASAVSRTAKRFFDNALSLELEGQVAKYFGDQRNWELNLPIVALRWNDFPWDKYLDTGFAWGIGPSYATSEPQVEREINGSTERWLVYWFGELTFGLPDRNWALSLRLYHRSDGFDMVADEGGTNTLAAGIKLHF</sequence>
<evidence type="ECO:0008006" key="3">
    <source>
        <dbReference type="Google" id="ProtNLM"/>
    </source>
</evidence>
<evidence type="ECO:0000313" key="1">
    <source>
        <dbReference type="EMBL" id="VFK52097.1"/>
    </source>
</evidence>
<gene>
    <name evidence="1" type="ORF">BECKTUN1418E_GA0071001_100723</name>
    <name evidence="2" type="ORF">BECKTUN1418F_GA0071002_100522</name>
</gene>
<organism evidence="1">
    <name type="scientific">Candidatus Kentrum sp. TUN</name>
    <dbReference type="NCBI Taxonomy" id="2126343"/>
    <lineage>
        <taxon>Bacteria</taxon>
        <taxon>Pseudomonadati</taxon>
        <taxon>Pseudomonadota</taxon>
        <taxon>Gammaproteobacteria</taxon>
        <taxon>Candidatus Kentrum</taxon>
    </lineage>
</organism>
<dbReference type="AlphaFoldDB" id="A0A450ZEB1"/>
<reference evidence="1" key="1">
    <citation type="submission" date="2019-02" db="EMBL/GenBank/DDBJ databases">
        <authorList>
            <person name="Gruber-Vodicka R. H."/>
            <person name="Seah K. B. B."/>
        </authorList>
    </citation>
    <scope>NUCLEOTIDE SEQUENCE</scope>
    <source>
        <strain evidence="1">BECK_BY2</strain>
        <strain evidence="2">BECK_BY3</strain>
    </source>
</reference>
<dbReference type="EMBL" id="CAADFY010000005">
    <property type="protein sequence ID" value="VFK52142.1"/>
    <property type="molecule type" value="Genomic_DNA"/>
</dbReference>
<name>A0A450ZEB1_9GAMM</name>
<dbReference type="EMBL" id="CAADFV010000007">
    <property type="protein sequence ID" value="VFK52097.1"/>
    <property type="molecule type" value="Genomic_DNA"/>
</dbReference>
<evidence type="ECO:0000313" key="2">
    <source>
        <dbReference type="EMBL" id="VFK52142.1"/>
    </source>
</evidence>
<accession>A0A450ZEB1</accession>
<proteinExistence type="predicted"/>